<protein>
    <recommendedName>
        <fullName evidence="3">Fe2OG dioxygenase domain-containing protein</fullName>
    </recommendedName>
</protein>
<proteinExistence type="inferred from homology"/>
<evidence type="ECO:0000259" key="3">
    <source>
        <dbReference type="PROSITE" id="PS51471"/>
    </source>
</evidence>
<keyword evidence="5" id="KW-1185">Reference proteome</keyword>
<dbReference type="FunFam" id="2.60.120.330:FF:000051">
    <property type="entry name" value="Clavaminate synthase-like protein"/>
    <property type="match status" value="1"/>
</dbReference>
<evidence type="ECO:0000256" key="2">
    <source>
        <dbReference type="RuleBase" id="RU003682"/>
    </source>
</evidence>
<dbReference type="GO" id="GO:0016491">
    <property type="term" value="F:oxidoreductase activity"/>
    <property type="evidence" value="ECO:0007669"/>
    <property type="project" value="UniProtKB-KW"/>
</dbReference>
<dbReference type="GO" id="GO:0046872">
    <property type="term" value="F:metal ion binding"/>
    <property type="evidence" value="ECO:0007669"/>
    <property type="project" value="UniProtKB-KW"/>
</dbReference>
<dbReference type="SUPFAM" id="SSF51197">
    <property type="entry name" value="Clavaminate synthase-like"/>
    <property type="match status" value="1"/>
</dbReference>
<reference evidence="4 5" key="1">
    <citation type="submission" date="2017-06" db="EMBL/GenBank/DDBJ databases">
        <title>Ant-infecting Ophiocordyceps genomes reveal a high diversity of potential behavioral manipulation genes and a possible major role for enterotoxins.</title>
        <authorList>
            <person name="De Bekker C."/>
            <person name="Evans H.C."/>
            <person name="Brachmann A."/>
            <person name="Hughes D.P."/>
        </authorList>
    </citation>
    <scope>NUCLEOTIDE SEQUENCE [LARGE SCALE GENOMIC DNA]</scope>
    <source>
        <strain evidence="4 5">1348a</strain>
    </source>
</reference>
<keyword evidence="2" id="KW-0560">Oxidoreductase</keyword>
<name>A0A2C5YXI7_9HYPO</name>
<keyword evidence="2" id="KW-0408">Iron</keyword>
<gene>
    <name evidence="4" type="ORF">CDD82_4777</name>
</gene>
<dbReference type="PROSITE" id="PS51471">
    <property type="entry name" value="FE2OG_OXY"/>
    <property type="match status" value="1"/>
</dbReference>
<sequence length="345" mass="38572">MSSVNLPLIDLAGPEQDVARRLVDAAEQHGFIYIKNLGRDIPTRSIDEAFSITKSLFQTPLDEKQRFAITKENRGWTGIHVETLDPAHQKKGDFKEAWNFAEFVNGKAQQPLPSTIAADEPRLNDFCNFCRELCSKILYLLGVGLRIGDFFSTAHFATQGDSGTVLRLLHYPPMPDTNSNDEIRAGAHSDYGSITLLFRLHGQAGLEILKRDNIWAPVPVSPPGTQDDPSPPILVNIGDLLSYWTNGLFRSTLHRVTFPSSGSNGVQGESVSQDRYSIAFFCHPTHSTRLEPVPSRRVEECKASDWDDVNPYSKRKVMTAEEHLAMRLRATYLAINFDEDETAKA</sequence>
<organism evidence="4 5">
    <name type="scientific">Ophiocordyceps australis</name>
    <dbReference type="NCBI Taxonomy" id="1399860"/>
    <lineage>
        <taxon>Eukaryota</taxon>
        <taxon>Fungi</taxon>
        <taxon>Dikarya</taxon>
        <taxon>Ascomycota</taxon>
        <taxon>Pezizomycotina</taxon>
        <taxon>Sordariomycetes</taxon>
        <taxon>Hypocreomycetidae</taxon>
        <taxon>Hypocreales</taxon>
        <taxon>Ophiocordycipitaceae</taxon>
        <taxon>Ophiocordyceps</taxon>
    </lineage>
</organism>
<dbReference type="Pfam" id="PF03171">
    <property type="entry name" value="2OG-FeII_Oxy"/>
    <property type="match status" value="1"/>
</dbReference>
<dbReference type="InterPro" id="IPR005123">
    <property type="entry name" value="Oxoglu/Fe-dep_dioxygenase_dom"/>
</dbReference>
<evidence type="ECO:0000256" key="1">
    <source>
        <dbReference type="ARBA" id="ARBA00008056"/>
    </source>
</evidence>
<dbReference type="InterPro" id="IPR044861">
    <property type="entry name" value="IPNS-like_FE2OG_OXY"/>
</dbReference>
<keyword evidence="2" id="KW-0479">Metal-binding</keyword>
<dbReference type="GO" id="GO:0044283">
    <property type="term" value="P:small molecule biosynthetic process"/>
    <property type="evidence" value="ECO:0007669"/>
    <property type="project" value="UniProtKB-ARBA"/>
</dbReference>
<dbReference type="InterPro" id="IPR027443">
    <property type="entry name" value="IPNS-like_sf"/>
</dbReference>
<dbReference type="OrthoDB" id="288590at2759"/>
<comment type="caution">
    <text evidence="4">The sequence shown here is derived from an EMBL/GenBank/DDBJ whole genome shotgun (WGS) entry which is preliminary data.</text>
</comment>
<dbReference type="Gene3D" id="2.60.120.330">
    <property type="entry name" value="B-lactam Antibiotic, Isopenicillin N Synthase, Chain"/>
    <property type="match status" value="1"/>
</dbReference>
<dbReference type="EMBL" id="NJEU01000041">
    <property type="protein sequence ID" value="PHH82798.1"/>
    <property type="molecule type" value="Genomic_DNA"/>
</dbReference>
<dbReference type="InterPro" id="IPR026992">
    <property type="entry name" value="DIOX_N"/>
</dbReference>
<dbReference type="Pfam" id="PF14226">
    <property type="entry name" value="DIOX_N"/>
    <property type="match status" value="1"/>
</dbReference>
<dbReference type="AlphaFoldDB" id="A0A2C5YXI7"/>
<feature type="domain" description="Fe2OG dioxygenase" evidence="3">
    <location>
        <begin position="161"/>
        <end position="284"/>
    </location>
</feature>
<accession>A0A2C5YXI7</accession>
<comment type="similarity">
    <text evidence="1 2">Belongs to the iron/ascorbate-dependent oxidoreductase family.</text>
</comment>
<evidence type="ECO:0000313" key="5">
    <source>
        <dbReference type="Proteomes" id="UP000224854"/>
    </source>
</evidence>
<dbReference type="InterPro" id="IPR050231">
    <property type="entry name" value="Iron_ascorbate_oxido_reductase"/>
</dbReference>
<evidence type="ECO:0000313" key="4">
    <source>
        <dbReference type="EMBL" id="PHH82798.1"/>
    </source>
</evidence>
<dbReference type="Proteomes" id="UP000224854">
    <property type="component" value="Unassembled WGS sequence"/>
</dbReference>
<dbReference type="PANTHER" id="PTHR47990">
    <property type="entry name" value="2-OXOGLUTARATE (2OG) AND FE(II)-DEPENDENT OXYGENASE SUPERFAMILY PROTEIN-RELATED"/>
    <property type="match status" value="1"/>
</dbReference>